<dbReference type="GO" id="GO:0030151">
    <property type="term" value="F:molybdenum ion binding"/>
    <property type="evidence" value="ECO:0007669"/>
    <property type="project" value="InterPro"/>
</dbReference>
<accession>A0AAW7Z1N3</accession>
<dbReference type="InterPro" id="IPR052353">
    <property type="entry name" value="Benzoxazolinone_Detox_Enz"/>
</dbReference>
<dbReference type="InterPro" id="IPR011037">
    <property type="entry name" value="Pyrv_Knase-like_insert_dom_sf"/>
</dbReference>
<dbReference type="Proteomes" id="UP000056750">
    <property type="component" value="Chromosome"/>
</dbReference>
<evidence type="ECO:0000313" key="2">
    <source>
        <dbReference type="EMBL" id="AMJ75955.1"/>
    </source>
</evidence>
<reference evidence="3" key="2">
    <citation type="submission" date="2023-07" db="EMBL/GenBank/DDBJ databases">
        <title>Genome content predicts the carbon catabolic preferences of heterotrophic bacteria.</title>
        <authorList>
            <person name="Gralka M."/>
        </authorList>
    </citation>
    <scope>NUCLEOTIDE SEQUENCE</scope>
    <source>
        <strain evidence="3">F2M12</strain>
    </source>
</reference>
<dbReference type="Proteomes" id="UP001170717">
    <property type="component" value="Unassembled WGS sequence"/>
</dbReference>
<protein>
    <submittedName>
        <fullName evidence="3">MOSC domain-containing protein</fullName>
    </submittedName>
    <submittedName>
        <fullName evidence="2">Sulfurase</fullName>
    </submittedName>
</protein>
<dbReference type="PANTHER" id="PTHR30212:SF2">
    <property type="entry name" value="PROTEIN YIIM"/>
    <property type="match status" value="1"/>
</dbReference>
<feature type="domain" description="MOSC" evidence="1">
    <location>
        <begin position="29"/>
        <end position="164"/>
    </location>
</feature>
<keyword evidence="4" id="KW-1185">Reference proteome</keyword>
<dbReference type="Pfam" id="PF03473">
    <property type="entry name" value="MOSC"/>
    <property type="match status" value="1"/>
</dbReference>
<dbReference type="EMBL" id="CP013926">
    <property type="protein sequence ID" value="AMJ75955.1"/>
    <property type="molecule type" value="Genomic_DNA"/>
</dbReference>
<evidence type="ECO:0000313" key="5">
    <source>
        <dbReference type="Proteomes" id="UP001170717"/>
    </source>
</evidence>
<dbReference type="KEGG" id="asq:AVL57_19510"/>
<dbReference type="SUPFAM" id="SSF50800">
    <property type="entry name" value="PK beta-barrel domain-like"/>
    <property type="match status" value="1"/>
</dbReference>
<dbReference type="InterPro" id="IPR005302">
    <property type="entry name" value="MoCF_Sase_C"/>
</dbReference>
<name>A0AAW7Z1N3_9ALTE</name>
<dbReference type="Gene3D" id="2.40.33.20">
    <property type="entry name" value="PK beta-barrel domain-like"/>
    <property type="match status" value="1"/>
</dbReference>
<dbReference type="PROSITE" id="PS51340">
    <property type="entry name" value="MOSC"/>
    <property type="match status" value="1"/>
</dbReference>
<evidence type="ECO:0000259" key="1">
    <source>
        <dbReference type="PROSITE" id="PS51340"/>
    </source>
</evidence>
<sequence length="213" mass="23528">MSSSVKVDALFAGQPQPLGPRGAPSSIVKSAVSQLTVHLDCTDEDQQSNKKLHGGPEKVLHQFSPLHYFTLRKHFPDGKFEPGSIGENISVDGMDDATVYIGDVWKFGEVVLQVSAPRAPCSKISQRFNIQNLDRFVGERGITGWYYRVLETGVINVGDSVTLVSREDDTVNVQTLMRCAHTKTDVELATKLANLAIIDDEWRNKCARISRKG</sequence>
<dbReference type="RefSeq" id="WP_057795561.1">
    <property type="nucleotide sequence ID" value="NZ_CAXIBE010000054.1"/>
</dbReference>
<evidence type="ECO:0000313" key="4">
    <source>
        <dbReference type="Proteomes" id="UP000056750"/>
    </source>
</evidence>
<dbReference type="GO" id="GO:0003824">
    <property type="term" value="F:catalytic activity"/>
    <property type="evidence" value="ECO:0007669"/>
    <property type="project" value="InterPro"/>
</dbReference>
<dbReference type="EMBL" id="JAUOQI010000003">
    <property type="protein sequence ID" value="MDO6576960.1"/>
    <property type="molecule type" value="Genomic_DNA"/>
</dbReference>
<gene>
    <name evidence="2" type="ORF">AVL57_19510</name>
    <name evidence="3" type="ORF">Q4527_06120</name>
</gene>
<reference evidence="2 4" key="1">
    <citation type="submission" date="2015-12" db="EMBL/GenBank/DDBJ databases">
        <title>Intraspecies pangenome expansion in the marine bacterium Alteromonas.</title>
        <authorList>
            <person name="Lopez-Perez M."/>
            <person name="Rodriguez-Valera F."/>
        </authorList>
    </citation>
    <scope>NUCLEOTIDE SEQUENCE [LARGE SCALE GENOMIC DNA]</scope>
    <source>
        <strain evidence="2 4">LMG 21861</strain>
    </source>
</reference>
<proteinExistence type="predicted"/>
<evidence type="ECO:0000313" key="3">
    <source>
        <dbReference type="EMBL" id="MDO6576960.1"/>
    </source>
</evidence>
<dbReference type="GO" id="GO:0030170">
    <property type="term" value="F:pyridoxal phosphate binding"/>
    <property type="evidence" value="ECO:0007669"/>
    <property type="project" value="InterPro"/>
</dbReference>
<dbReference type="AlphaFoldDB" id="A0AAW7Z1N3"/>
<organism evidence="3 5">
    <name type="scientific">Alteromonas stellipolaris</name>
    <dbReference type="NCBI Taxonomy" id="233316"/>
    <lineage>
        <taxon>Bacteria</taxon>
        <taxon>Pseudomonadati</taxon>
        <taxon>Pseudomonadota</taxon>
        <taxon>Gammaproteobacteria</taxon>
        <taxon>Alteromonadales</taxon>
        <taxon>Alteromonadaceae</taxon>
        <taxon>Alteromonas/Salinimonas group</taxon>
        <taxon>Alteromonas</taxon>
    </lineage>
</organism>
<dbReference type="PANTHER" id="PTHR30212">
    <property type="entry name" value="PROTEIN YIIM"/>
    <property type="match status" value="1"/>
</dbReference>